<keyword evidence="3" id="KW-1185">Reference proteome</keyword>
<organism evidence="2 3">
    <name type="scientific">Desulfovibrio falkowii</name>
    <dbReference type="NCBI Taxonomy" id="3136602"/>
    <lineage>
        <taxon>Bacteria</taxon>
        <taxon>Pseudomonadati</taxon>
        <taxon>Thermodesulfobacteriota</taxon>
        <taxon>Desulfovibrionia</taxon>
        <taxon>Desulfovibrionales</taxon>
        <taxon>Desulfovibrionaceae</taxon>
        <taxon>Desulfovibrio</taxon>
    </lineage>
</organism>
<evidence type="ECO:0000313" key="2">
    <source>
        <dbReference type="EMBL" id="GAB1254521.1"/>
    </source>
</evidence>
<evidence type="ECO:0000256" key="1">
    <source>
        <dbReference type="SAM" id="Phobius"/>
    </source>
</evidence>
<dbReference type="Proteomes" id="UP001628192">
    <property type="component" value="Unassembled WGS sequence"/>
</dbReference>
<protein>
    <submittedName>
        <fullName evidence="2">Uncharacterized protein</fullName>
    </submittedName>
</protein>
<comment type="caution">
    <text evidence="2">The sequence shown here is derived from an EMBL/GenBank/DDBJ whole genome shotgun (WGS) entry which is preliminary data.</text>
</comment>
<proteinExistence type="predicted"/>
<reference evidence="2 3" key="1">
    <citation type="journal article" date="2025" name="Int. J. Syst. Evol. Microbiol.">
        <title>Desulfovibrio falkowii sp. nov., Porphyromonas miyakawae sp. nov., Mediterraneibacter flintii sp. nov. and Owariibacterium komagatae gen. nov., sp. nov., isolated from human faeces.</title>
        <authorList>
            <person name="Hamaguchi T."/>
            <person name="Ohara M."/>
            <person name="Hisatomi A."/>
            <person name="Sekiguchi K."/>
            <person name="Takeda J.I."/>
            <person name="Ueyama J."/>
            <person name="Ito M."/>
            <person name="Nishiwaki H."/>
            <person name="Ogi T."/>
            <person name="Hirayama M."/>
            <person name="Ohkuma M."/>
            <person name="Sakamoto M."/>
            <person name="Ohno K."/>
        </authorList>
    </citation>
    <scope>NUCLEOTIDE SEQUENCE [LARGE SCALE GENOMIC DNA]</scope>
    <source>
        <strain evidence="2 3">13CB8C</strain>
    </source>
</reference>
<keyword evidence="1" id="KW-0472">Membrane</keyword>
<dbReference type="EMBL" id="BAAFSG010000001">
    <property type="protein sequence ID" value="GAB1254521.1"/>
    <property type="molecule type" value="Genomic_DNA"/>
</dbReference>
<gene>
    <name evidence="2" type="ORF">Defa_20080</name>
</gene>
<evidence type="ECO:0000313" key="3">
    <source>
        <dbReference type="Proteomes" id="UP001628192"/>
    </source>
</evidence>
<accession>A0ABQ0E9T0</accession>
<keyword evidence="1" id="KW-1133">Transmembrane helix</keyword>
<feature type="transmembrane region" description="Helical" evidence="1">
    <location>
        <begin position="14"/>
        <end position="36"/>
    </location>
</feature>
<keyword evidence="1" id="KW-0812">Transmembrane</keyword>
<sequence>MLRSFVAFYGYEPVFWLAVSVTCFFGAVVAATIYAAGRG</sequence>
<name>A0ABQ0E9T0_9BACT</name>